<evidence type="ECO:0000256" key="1">
    <source>
        <dbReference type="ARBA" id="ARBA00000399"/>
    </source>
</evidence>
<dbReference type="OrthoDB" id="25308at2759"/>
<evidence type="ECO:0000256" key="8">
    <source>
        <dbReference type="ARBA" id="ARBA00022777"/>
    </source>
</evidence>
<dbReference type="Pfam" id="PF17927">
    <property type="entry name" value="Ins134_P3_kin_N"/>
    <property type="match status" value="1"/>
</dbReference>
<dbReference type="EC" id="2.7.1.134" evidence="11"/>
<comment type="catalytic activity">
    <reaction evidence="2">
        <text>1D-myo-inositol 1,3,4-trisphosphate + ATP = 1D-myo-inositol 1,3,4,5-tetrakisphosphate + ADP + H(+)</text>
        <dbReference type="Rhea" id="RHEA:13253"/>
        <dbReference type="ChEBI" id="CHEBI:15378"/>
        <dbReference type="ChEBI" id="CHEBI:30616"/>
        <dbReference type="ChEBI" id="CHEBI:57895"/>
        <dbReference type="ChEBI" id="CHEBI:58414"/>
        <dbReference type="ChEBI" id="CHEBI:456216"/>
        <dbReference type="EC" id="2.7.1.159"/>
    </reaction>
</comment>
<feature type="domain" description="Inositol 1,3,4-trisphosphate 5/6-kinase ATP-grasp" evidence="12">
    <location>
        <begin position="112"/>
        <end position="300"/>
    </location>
</feature>
<dbReference type="GO" id="GO:0005524">
    <property type="term" value="F:ATP binding"/>
    <property type="evidence" value="ECO:0007669"/>
    <property type="project" value="UniProtKB-KW"/>
</dbReference>
<organism evidence="14 15">
    <name type="scientific">Zingiber officinale</name>
    <name type="common">Ginger</name>
    <name type="synonym">Amomum zingiber</name>
    <dbReference type="NCBI Taxonomy" id="94328"/>
    <lineage>
        <taxon>Eukaryota</taxon>
        <taxon>Viridiplantae</taxon>
        <taxon>Streptophyta</taxon>
        <taxon>Embryophyta</taxon>
        <taxon>Tracheophyta</taxon>
        <taxon>Spermatophyta</taxon>
        <taxon>Magnoliopsida</taxon>
        <taxon>Liliopsida</taxon>
        <taxon>Zingiberales</taxon>
        <taxon>Zingiberaceae</taxon>
        <taxon>Zingiber</taxon>
    </lineage>
</organism>
<dbReference type="EMBL" id="JACMSC010000004">
    <property type="protein sequence ID" value="KAG6524263.1"/>
    <property type="molecule type" value="Genomic_DNA"/>
</dbReference>
<keyword evidence="15" id="KW-1185">Reference proteome</keyword>
<reference evidence="14 15" key="1">
    <citation type="submission" date="2020-08" db="EMBL/GenBank/DDBJ databases">
        <title>Plant Genome Project.</title>
        <authorList>
            <person name="Zhang R.-G."/>
        </authorList>
    </citation>
    <scope>NUCLEOTIDE SEQUENCE [LARGE SCALE GENOMIC DNA]</scope>
    <source>
        <tissue evidence="14">Rhizome</tissue>
    </source>
</reference>
<dbReference type="InterPro" id="IPR041429">
    <property type="entry name" value="ITPK1_N"/>
</dbReference>
<proteinExistence type="inferred from homology"/>
<evidence type="ECO:0000256" key="10">
    <source>
        <dbReference type="ARBA" id="ARBA00022842"/>
    </source>
</evidence>
<keyword evidence="9 11" id="KW-0067">ATP-binding</keyword>
<dbReference type="AlphaFoldDB" id="A0A8J5LDH1"/>
<comment type="catalytic activity">
    <reaction evidence="1">
        <text>1D-myo-inositol 1,3,4-trisphosphate + ATP = 1D-myo-inositol 1,3,4,6-tetrakisphosphate + ADP + H(+)</text>
        <dbReference type="Rhea" id="RHEA:20940"/>
        <dbReference type="ChEBI" id="CHEBI:15378"/>
        <dbReference type="ChEBI" id="CHEBI:30616"/>
        <dbReference type="ChEBI" id="CHEBI:57660"/>
        <dbReference type="ChEBI" id="CHEBI:58414"/>
        <dbReference type="ChEBI" id="CHEBI:456216"/>
        <dbReference type="EC" id="2.7.1.159"/>
    </reaction>
</comment>
<dbReference type="Pfam" id="PF05770">
    <property type="entry name" value="Ins134_P3_kin"/>
    <property type="match status" value="1"/>
</dbReference>
<sequence>MAEPSDRRFLVGYALSAKKQQSFIRPSLVRTARDRGVDLVPIDPWRPLAEQGPFDCVIHKLYSKDWSFQLADFAAKNPGVPIVDQPLADIERLRNRITMLQFVSGLNVPRGTETFGVPKQMLVNGWRSVCSSMRTYLEFPVIAKPLFSDASPKSHRMTLLFNRRAPMLGVQPPMVVQEFINHRGVLFKVYVAGNYVQCVRRKSLPDVPPRRHHPIESLSFSRQCNTPLYEHLEGAELPPQSFLEKIARGLRQATGLRLFNFDMIRDADARDHYFIIDINYFPGYSKMPGYEEFVTNFLWDMVHEKGESDAGSSSFSATD</sequence>
<evidence type="ECO:0000256" key="4">
    <source>
        <dbReference type="ARBA" id="ARBA00011245"/>
    </source>
</evidence>
<keyword evidence="8 11" id="KW-0418">Kinase</keyword>
<feature type="domain" description="Inositol-tetrakisphosphate 1-kinase N-terminal" evidence="13">
    <location>
        <begin position="10"/>
        <end position="88"/>
    </location>
</feature>
<keyword evidence="7 11" id="KW-0547">Nucleotide-binding</keyword>
<evidence type="ECO:0000256" key="9">
    <source>
        <dbReference type="ARBA" id="ARBA00022840"/>
    </source>
</evidence>
<protein>
    <recommendedName>
        <fullName evidence="11">Inositol-tetrakisphosphate 1-kinase</fullName>
        <ecNumber evidence="11">2.7.1.134</ecNumber>
    </recommendedName>
</protein>
<dbReference type="Proteomes" id="UP000734854">
    <property type="component" value="Unassembled WGS sequence"/>
</dbReference>
<evidence type="ECO:0000313" key="14">
    <source>
        <dbReference type="EMBL" id="KAG6524263.1"/>
    </source>
</evidence>
<evidence type="ECO:0000313" key="15">
    <source>
        <dbReference type="Proteomes" id="UP000734854"/>
    </source>
</evidence>
<keyword evidence="10 11" id="KW-0460">Magnesium</keyword>
<keyword evidence="6 11" id="KW-0479">Metal-binding</keyword>
<comment type="cofactor">
    <cofactor evidence="11">
        <name>Mg(2+)</name>
        <dbReference type="ChEBI" id="CHEBI:18420"/>
    </cofactor>
    <text evidence="11">Binds 2 magnesium ions per subunit.</text>
</comment>
<evidence type="ECO:0000259" key="13">
    <source>
        <dbReference type="Pfam" id="PF17927"/>
    </source>
</evidence>
<accession>A0A8J5LDH1</accession>
<gene>
    <name evidence="14" type="ORF">ZIOFF_014169</name>
</gene>
<name>A0A8J5LDH1_ZINOF</name>
<evidence type="ECO:0000256" key="2">
    <source>
        <dbReference type="ARBA" id="ARBA00000680"/>
    </source>
</evidence>
<dbReference type="PANTHER" id="PTHR14217">
    <property type="entry name" value="INOSITOL-TETRAKISPHOSPHATE 1-KINASE"/>
    <property type="match status" value="1"/>
</dbReference>
<evidence type="ECO:0000256" key="6">
    <source>
        <dbReference type="ARBA" id="ARBA00022723"/>
    </source>
</evidence>
<dbReference type="GO" id="GO:0052725">
    <property type="term" value="F:inositol-1,3,4-trisphosphate 6-kinase activity"/>
    <property type="evidence" value="ECO:0007669"/>
    <property type="project" value="InterPro"/>
</dbReference>
<dbReference type="GO" id="GO:0032957">
    <property type="term" value="P:inositol trisphosphate metabolic process"/>
    <property type="evidence" value="ECO:0007669"/>
    <property type="project" value="InterPro"/>
</dbReference>
<keyword evidence="5 11" id="KW-0808">Transferase</keyword>
<dbReference type="PIRSF" id="PIRSF038186">
    <property type="entry name" value="ITPK"/>
    <property type="match status" value="1"/>
</dbReference>
<dbReference type="GO" id="GO:0047325">
    <property type="term" value="F:inositol-3,4,5,6-tetrakisphosphate 1-kinase activity"/>
    <property type="evidence" value="ECO:0007669"/>
    <property type="project" value="InterPro"/>
</dbReference>
<dbReference type="InterPro" id="IPR008656">
    <property type="entry name" value="Inositol_tetrakis-P_1-kinase"/>
</dbReference>
<comment type="caution">
    <text evidence="14">The sequence shown here is derived from an EMBL/GenBank/DDBJ whole genome shotgun (WGS) entry which is preliminary data.</text>
</comment>
<comment type="function">
    <text evidence="11">Kinase that can phosphorylate various inositol polyphosphate such as Ins(3,4,5,6)P4 or Ins(1,3,4)P3.</text>
</comment>
<dbReference type="GO" id="GO:0052726">
    <property type="term" value="F:inositol-1,3,4-trisphosphate 5-kinase activity"/>
    <property type="evidence" value="ECO:0007669"/>
    <property type="project" value="InterPro"/>
</dbReference>
<comment type="subunit">
    <text evidence="4 11">Monomer.</text>
</comment>
<comment type="similarity">
    <text evidence="3 11">Belongs to the ITPK1 family.</text>
</comment>
<evidence type="ECO:0000256" key="11">
    <source>
        <dbReference type="PIRNR" id="PIRNR038186"/>
    </source>
</evidence>
<dbReference type="PANTHER" id="PTHR14217:SF24">
    <property type="entry name" value="INOSITOL-TETRAKISPHOSPHATE 1-KINASE 1"/>
    <property type="match status" value="1"/>
</dbReference>
<dbReference type="InterPro" id="IPR040464">
    <property type="entry name" value="InsP(3)kin_ATP-grasp"/>
</dbReference>
<evidence type="ECO:0000259" key="12">
    <source>
        <dbReference type="Pfam" id="PF05770"/>
    </source>
</evidence>
<dbReference type="GO" id="GO:0000287">
    <property type="term" value="F:magnesium ion binding"/>
    <property type="evidence" value="ECO:0007669"/>
    <property type="project" value="InterPro"/>
</dbReference>
<dbReference type="GO" id="GO:0005737">
    <property type="term" value="C:cytoplasm"/>
    <property type="evidence" value="ECO:0007669"/>
    <property type="project" value="TreeGrafter"/>
</dbReference>
<evidence type="ECO:0000256" key="3">
    <source>
        <dbReference type="ARBA" id="ARBA00009601"/>
    </source>
</evidence>
<comment type="catalytic activity">
    <reaction evidence="11">
        <text>1D-myo-inositol 3,4,5,6-tetrakisphosphate + ATP = 1D-myo-inositol 1,3,4,5,6-pentakisphosphate + ADP + H(+)</text>
        <dbReference type="Rhea" id="RHEA:12452"/>
        <dbReference type="ChEBI" id="CHEBI:15378"/>
        <dbReference type="ChEBI" id="CHEBI:30616"/>
        <dbReference type="ChEBI" id="CHEBI:57539"/>
        <dbReference type="ChEBI" id="CHEBI:57733"/>
        <dbReference type="ChEBI" id="CHEBI:456216"/>
        <dbReference type="EC" id="2.7.1.134"/>
    </reaction>
</comment>
<evidence type="ECO:0000256" key="7">
    <source>
        <dbReference type="ARBA" id="ARBA00022741"/>
    </source>
</evidence>
<evidence type="ECO:0000256" key="5">
    <source>
        <dbReference type="ARBA" id="ARBA00022679"/>
    </source>
</evidence>